<evidence type="ECO:0000313" key="2">
    <source>
        <dbReference type="Proteomes" id="UP000294963"/>
    </source>
</evidence>
<accession>A0A4R1Y2E2</accession>
<dbReference type="EMBL" id="SLVJ01000002">
    <property type="protein sequence ID" value="TCM69812.1"/>
    <property type="molecule type" value="Genomic_DNA"/>
</dbReference>
<keyword evidence="2" id="KW-1185">Reference proteome</keyword>
<dbReference type="Pfam" id="PF14345">
    <property type="entry name" value="GDYXXLXY"/>
    <property type="match status" value="1"/>
</dbReference>
<proteinExistence type="predicted"/>
<dbReference type="Proteomes" id="UP000294963">
    <property type="component" value="Unassembled WGS sequence"/>
</dbReference>
<gene>
    <name evidence="1" type="ORF">EC844_10272</name>
</gene>
<comment type="caution">
    <text evidence="1">The sequence shown here is derived from an EMBL/GenBank/DDBJ whole genome shotgun (WGS) entry which is preliminary data.</text>
</comment>
<reference evidence="1 2" key="1">
    <citation type="submission" date="2019-03" db="EMBL/GenBank/DDBJ databases">
        <title>Genomic analyses of the natural microbiome of Caenorhabditis elegans.</title>
        <authorList>
            <person name="Samuel B."/>
        </authorList>
    </citation>
    <scope>NUCLEOTIDE SEQUENCE [LARGE SCALE GENOMIC DNA]</scope>
    <source>
        <strain evidence="1 2">JUb89</strain>
    </source>
</reference>
<sequence length="197" mass="22572">MIKKYWPVLLAVLSMLLFGAIISKNEWQLNNSDRIFVRLQPVDPRSMIQGDYMRLNYELDWAEEKPLLDGQDQNSSDQNTALEDAIYNHSTVLTYVALDTSRRVYQIALDQRLLDRSATIIALKLKNPSNLVWALYPSSNSYLFAEGLAACYSRAEYAEFKVDAQGNSILRRLLDQQLKDLGCSENLSWWGGAIRDE</sequence>
<name>A0A4R1Y2E2_ACICA</name>
<organism evidence="1 2">
    <name type="scientific">Acinetobacter calcoaceticus</name>
    <dbReference type="NCBI Taxonomy" id="471"/>
    <lineage>
        <taxon>Bacteria</taxon>
        <taxon>Pseudomonadati</taxon>
        <taxon>Pseudomonadota</taxon>
        <taxon>Gammaproteobacteria</taxon>
        <taxon>Moraxellales</taxon>
        <taxon>Moraxellaceae</taxon>
        <taxon>Acinetobacter</taxon>
        <taxon>Acinetobacter calcoaceticus/baumannii complex</taxon>
    </lineage>
</organism>
<evidence type="ECO:0000313" key="1">
    <source>
        <dbReference type="EMBL" id="TCM69812.1"/>
    </source>
</evidence>
<protein>
    <submittedName>
        <fullName evidence="1">Putative membrane-anchored protein</fullName>
    </submittedName>
</protein>
<dbReference type="InterPro" id="IPR025833">
    <property type="entry name" value="GDYXXLXY"/>
</dbReference>
<dbReference type="AlphaFoldDB" id="A0A4R1Y2E2"/>